<protein>
    <submittedName>
        <fullName evidence="3">Uncharacterized protein</fullName>
    </submittedName>
</protein>
<feature type="region of interest" description="Disordered" evidence="1">
    <location>
        <begin position="1"/>
        <end position="22"/>
    </location>
</feature>
<feature type="region of interest" description="Disordered" evidence="1">
    <location>
        <begin position="51"/>
        <end position="95"/>
    </location>
</feature>
<reference evidence="3 4" key="2">
    <citation type="journal article" date="2011" name="J. Antibiot.">
        <title>Furaquinocins I and J: novel polyketide isoprenoid hybrid compounds from Streptomyces reveromyceticus SN-593.</title>
        <authorList>
            <person name="Panthee S."/>
            <person name="Takahashi S."/>
            <person name="Takagi H."/>
            <person name="Nogawa T."/>
            <person name="Oowada E."/>
            <person name="Uramoto M."/>
            <person name="Osada H."/>
        </authorList>
    </citation>
    <scope>NUCLEOTIDE SEQUENCE [LARGE SCALE GENOMIC DNA]</scope>
    <source>
        <strain evidence="3 4">SN-593</strain>
    </source>
</reference>
<dbReference type="RefSeq" id="WP_202233782.1">
    <property type="nucleotide sequence ID" value="NZ_AP018365.1"/>
</dbReference>
<keyword evidence="2" id="KW-0472">Membrane</keyword>
<keyword evidence="4" id="KW-1185">Reference proteome</keyword>
<name>A0A7U3VNB7_9ACTN</name>
<keyword evidence="2" id="KW-1133">Transmembrane helix</keyword>
<dbReference type="Proteomes" id="UP000595703">
    <property type="component" value="Chromosome"/>
</dbReference>
<evidence type="ECO:0000256" key="2">
    <source>
        <dbReference type="SAM" id="Phobius"/>
    </source>
</evidence>
<accession>A0A7U3VNB7</accession>
<feature type="transmembrane region" description="Helical" evidence="2">
    <location>
        <begin position="26"/>
        <end position="47"/>
    </location>
</feature>
<organism evidence="3 4">
    <name type="scientific">Actinacidiphila reveromycinica</name>
    <dbReference type="NCBI Taxonomy" id="659352"/>
    <lineage>
        <taxon>Bacteria</taxon>
        <taxon>Bacillati</taxon>
        <taxon>Actinomycetota</taxon>
        <taxon>Actinomycetes</taxon>
        <taxon>Kitasatosporales</taxon>
        <taxon>Streptomycetaceae</taxon>
        <taxon>Actinacidiphila</taxon>
    </lineage>
</organism>
<reference evidence="3 4" key="3">
    <citation type="journal article" date="2011" name="Nat. Chem. Biol.">
        <title>Reveromycin A biosynthesis uses RevG and RevJ for stereospecific spiroacetal formation.</title>
        <authorList>
            <person name="Takahashi S."/>
            <person name="Toyoda A."/>
            <person name="Sekiyama Y."/>
            <person name="Takagi H."/>
            <person name="Nogawa T."/>
            <person name="Uramoto M."/>
            <person name="Suzuki R."/>
            <person name="Koshino H."/>
            <person name="Kumano T."/>
            <person name="Panthee S."/>
            <person name="Dairi T."/>
            <person name="Ishikawa J."/>
            <person name="Ikeda H."/>
            <person name="Sakaki Y."/>
            <person name="Osada H."/>
        </authorList>
    </citation>
    <scope>NUCLEOTIDE SEQUENCE [LARGE SCALE GENOMIC DNA]</scope>
    <source>
        <strain evidence="3 4">SN-593</strain>
    </source>
</reference>
<gene>
    <name evidence="3" type="ORF">RVR_3274</name>
</gene>
<reference evidence="3 4" key="4">
    <citation type="journal article" date="2020" name="Sci. Rep.">
        <title>beta-carboline chemical signals induce reveromycin production through a LuxR family regulator in Streptomyces sp. SN-593.</title>
        <authorList>
            <person name="Panthee S."/>
            <person name="Kito N."/>
            <person name="Hayashi T."/>
            <person name="Shimizu T."/>
            <person name="Ishikawa J."/>
            <person name="Hamamoto H."/>
            <person name="Osada H."/>
            <person name="Takahashi S."/>
        </authorList>
    </citation>
    <scope>NUCLEOTIDE SEQUENCE [LARGE SCALE GENOMIC DNA]</scope>
    <source>
        <strain evidence="3 4">SN-593</strain>
    </source>
</reference>
<dbReference type="AlphaFoldDB" id="A0A7U3VNB7"/>
<keyword evidence="2" id="KW-0812">Transmembrane</keyword>
<evidence type="ECO:0000313" key="3">
    <source>
        <dbReference type="EMBL" id="BBA97498.1"/>
    </source>
</evidence>
<dbReference type="KEGG" id="arev:RVR_3274"/>
<proteinExistence type="predicted"/>
<feature type="compositionally biased region" description="Gly residues" evidence="1">
    <location>
        <begin position="66"/>
        <end position="95"/>
    </location>
</feature>
<feature type="compositionally biased region" description="Low complexity" evidence="1">
    <location>
        <begin position="1"/>
        <end position="18"/>
    </location>
</feature>
<evidence type="ECO:0000313" key="4">
    <source>
        <dbReference type="Proteomes" id="UP000595703"/>
    </source>
</evidence>
<evidence type="ECO:0000256" key="1">
    <source>
        <dbReference type="SAM" id="MobiDB-lite"/>
    </source>
</evidence>
<reference evidence="3 4" key="1">
    <citation type="journal article" date="2010" name="J. Bacteriol.">
        <title>Biochemical characterization of a novel indole prenyltransferase from Streptomyces sp. SN-593.</title>
        <authorList>
            <person name="Takahashi S."/>
            <person name="Takagi H."/>
            <person name="Toyoda A."/>
            <person name="Uramoto M."/>
            <person name="Nogawa T."/>
            <person name="Ueki M."/>
            <person name="Sakaki Y."/>
            <person name="Osada H."/>
        </authorList>
    </citation>
    <scope>NUCLEOTIDE SEQUENCE [LARGE SCALE GENOMIC DNA]</scope>
    <source>
        <strain evidence="3 4">SN-593</strain>
    </source>
</reference>
<sequence length="95" mass="8791">MPTTSAVPTTASAGSAAPPSRPVPPGAVLAAFLVALVAVFAVAWSVGRAAGPVNPRMHPAPVGVPGSMGGGSMGGGSAADGSGGDDGGHGMAGMR</sequence>
<dbReference type="EMBL" id="AP018365">
    <property type="protein sequence ID" value="BBA97498.1"/>
    <property type="molecule type" value="Genomic_DNA"/>
</dbReference>